<dbReference type="EMBL" id="CADIKM010000004">
    <property type="protein sequence ID" value="CAB3781672.1"/>
    <property type="molecule type" value="Genomic_DNA"/>
</dbReference>
<keyword evidence="2" id="KW-1133">Transmembrane helix</keyword>
<gene>
    <name evidence="3" type="ORF">LMG28138_01278</name>
</gene>
<evidence type="ECO:0000256" key="1">
    <source>
        <dbReference type="SAM" id="MobiDB-lite"/>
    </source>
</evidence>
<reference evidence="3 4" key="1">
    <citation type="submission" date="2020-04" db="EMBL/GenBank/DDBJ databases">
        <authorList>
            <person name="De Canck E."/>
        </authorList>
    </citation>
    <scope>NUCLEOTIDE SEQUENCE [LARGE SCALE GENOMIC DNA]</scope>
    <source>
        <strain evidence="3 4">LMG 28138</strain>
    </source>
</reference>
<sequence length="126" mass="13348">MIDLHSPWRHASSSPALARRGPACSSRGALRPAREAERIDGAALEMLYWAAVAFVIAITAGVLSYAAGTATLVAVTTLAGYLFAALACVLATGALLRTRLGAARRHAEQHMPRSPALRARMNGVRR</sequence>
<feature type="region of interest" description="Disordered" evidence="1">
    <location>
        <begin position="1"/>
        <end position="25"/>
    </location>
</feature>
<feature type="transmembrane region" description="Helical" evidence="2">
    <location>
        <begin position="46"/>
        <end position="66"/>
    </location>
</feature>
<accession>A0A6S7CJS0</accession>
<evidence type="ECO:0000313" key="3">
    <source>
        <dbReference type="EMBL" id="CAB3781672.1"/>
    </source>
</evidence>
<dbReference type="RefSeq" id="WP_175103836.1">
    <property type="nucleotide sequence ID" value="NZ_CADIKM010000004.1"/>
</dbReference>
<proteinExistence type="predicted"/>
<evidence type="ECO:0000313" key="4">
    <source>
        <dbReference type="Proteomes" id="UP000494115"/>
    </source>
</evidence>
<feature type="transmembrane region" description="Helical" evidence="2">
    <location>
        <begin position="72"/>
        <end position="96"/>
    </location>
</feature>
<dbReference type="AlphaFoldDB" id="A0A6S7CJS0"/>
<keyword evidence="4" id="KW-1185">Reference proteome</keyword>
<protein>
    <submittedName>
        <fullName evidence="3">Uncharacterized protein</fullName>
    </submittedName>
</protein>
<keyword evidence="2" id="KW-0812">Transmembrane</keyword>
<name>A0A6S7CJS0_9BURK</name>
<evidence type="ECO:0000256" key="2">
    <source>
        <dbReference type="SAM" id="Phobius"/>
    </source>
</evidence>
<organism evidence="3 4">
    <name type="scientific">Pararobbsia alpina</name>
    <dbReference type="NCBI Taxonomy" id="621374"/>
    <lineage>
        <taxon>Bacteria</taxon>
        <taxon>Pseudomonadati</taxon>
        <taxon>Pseudomonadota</taxon>
        <taxon>Betaproteobacteria</taxon>
        <taxon>Burkholderiales</taxon>
        <taxon>Burkholderiaceae</taxon>
        <taxon>Pararobbsia</taxon>
    </lineage>
</organism>
<dbReference type="Proteomes" id="UP000494115">
    <property type="component" value="Unassembled WGS sequence"/>
</dbReference>
<keyword evidence="2" id="KW-0472">Membrane</keyword>
<feature type="region of interest" description="Disordered" evidence="1">
    <location>
        <begin position="106"/>
        <end position="126"/>
    </location>
</feature>